<protein>
    <submittedName>
        <fullName evidence="2">Uncharacterized protein</fullName>
    </submittedName>
</protein>
<accession>A0AC35G330</accession>
<dbReference type="WBParaSite" id="PS1159_v2.g22962.t1">
    <property type="protein sequence ID" value="PS1159_v2.g22962.t1"/>
    <property type="gene ID" value="PS1159_v2.g22962"/>
</dbReference>
<evidence type="ECO:0000313" key="1">
    <source>
        <dbReference type="Proteomes" id="UP000887580"/>
    </source>
</evidence>
<evidence type="ECO:0000313" key="2">
    <source>
        <dbReference type="WBParaSite" id="PS1159_v2.g22962.t1"/>
    </source>
</evidence>
<organism evidence="1 2">
    <name type="scientific">Panagrolaimus sp. PS1159</name>
    <dbReference type="NCBI Taxonomy" id="55785"/>
    <lineage>
        <taxon>Eukaryota</taxon>
        <taxon>Metazoa</taxon>
        <taxon>Ecdysozoa</taxon>
        <taxon>Nematoda</taxon>
        <taxon>Chromadorea</taxon>
        <taxon>Rhabditida</taxon>
        <taxon>Tylenchina</taxon>
        <taxon>Panagrolaimomorpha</taxon>
        <taxon>Panagrolaimoidea</taxon>
        <taxon>Panagrolaimidae</taxon>
        <taxon>Panagrolaimus</taxon>
    </lineage>
</organism>
<sequence>MKSPTVSKKDITIGMAYAGKFSDGFLRRCVVKDIQEKTVKAFFVDVHTGNYVENVPMDSIRYLQNELAEKEPGIIIPEIEFKVAKK</sequence>
<reference evidence="2" key="1">
    <citation type="submission" date="2022-11" db="UniProtKB">
        <authorList>
            <consortium name="WormBaseParasite"/>
        </authorList>
    </citation>
    <scope>IDENTIFICATION</scope>
</reference>
<proteinExistence type="predicted"/>
<name>A0AC35G330_9BILA</name>
<dbReference type="Proteomes" id="UP000887580">
    <property type="component" value="Unplaced"/>
</dbReference>